<accession>A0AAV8XZJ7</accession>
<organism evidence="1 2">
    <name type="scientific">Aromia moschata</name>
    <dbReference type="NCBI Taxonomy" id="1265417"/>
    <lineage>
        <taxon>Eukaryota</taxon>
        <taxon>Metazoa</taxon>
        <taxon>Ecdysozoa</taxon>
        <taxon>Arthropoda</taxon>
        <taxon>Hexapoda</taxon>
        <taxon>Insecta</taxon>
        <taxon>Pterygota</taxon>
        <taxon>Neoptera</taxon>
        <taxon>Endopterygota</taxon>
        <taxon>Coleoptera</taxon>
        <taxon>Polyphaga</taxon>
        <taxon>Cucujiformia</taxon>
        <taxon>Chrysomeloidea</taxon>
        <taxon>Cerambycidae</taxon>
        <taxon>Cerambycinae</taxon>
        <taxon>Callichromatini</taxon>
        <taxon>Aromia</taxon>
    </lineage>
</organism>
<dbReference type="Proteomes" id="UP001162162">
    <property type="component" value="Unassembled WGS sequence"/>
</dbReference>
<protein>
    <submittedName>
        <fullName evidence="1">Uncharacterized protein</fullName>
    </submittedName>
</protein>
<proteinExistence type="predicted"/>
<comment type="caution">
    <text evidence="1">The sequence shown here is derived from an EMBL/GenBank/DDBJ whole genome shotgun (WGS) entry which is preliminary data.</text>
</comment>
<keyword evidence="2" id="KW-1185">Reference proteome</keyword>
<name>A0AAV8XZJ7_9CUCU</name>
<dbReference type="AlphaFoldDB" id="A0AAV8XZJ7"/>
<evidence type="ECO:0000313" key="1">
    <source>
        <dbReference type="EMBL" id="KAJ8944535.1"/>
    </source>
</evidence>
<sequence length="59" mass="6967">MKKLLWPPNCKTTINQLKKTSKFPKDKRTSSLQNLMEMVRVPEQSRRAKGTMAYWLQEA</sequence>
<dbReference type="EMBL" id="JAPWTK010000249">
    <property type="protein sequence ID" value="KAJ8944535.1"/>
    <property type="molecule type" value="Genomic_DNA"/>
</dbReference>
<reference evidence="1" key="1">
    <citation type="journal article" date="2023" name="Insect Mol. Biol.">
        <title>Genome sequencing provides insights into the evolution of gene families encoding plant cell wall-degrading enzymes in longhorned beetles.</title>
        <authorList>
            <person name="Shin N.R."/>
            <person name="Okamura Y."/>
            <person name="Kirsch R."/>
            <person name="Pauchet Y."/>
        </authorList>
    </citation>
    <scope>NUCLEOTIDE SEQUENCE</scope>
    <source>
        <strain evidence="1">AMC_N1</strain>
    </source>
</reference>
<gene>
    <name evidence="1" type="ORF">NQ318_009698</name>
</gene>
<evidence type="ECO:0000313" key="2">
    <source>
        <dbReference type="Proteomes" id="UP001162162"/>
    </source>
</evidence>